<dbReference type="EC" id="3.1.1.61" evidence="4"/>
<organism evidence="4 5">
    <name type="scientific">Tepidimonas charontis</name>
    <dbReference type="NCBI Taxonomy" id="2267262"/>
    <lineage>
        <taxon>Bacteria</taxon>
        <taxon>Pseudomonadati</taxon>
        <taxon>Pseudomonadota</taxon>
        <taxon>Betaproteobacteria</taxon>
        <taxon>Burkholderiales</taxon>
        <taxon>Tepidimonas</taxon>
    </lineage>
</organism>
<dbReference type="GO" id="GO:0003677">
    <property type="term" value="F:DNA binding"/>
    <property type="evidence" value="ECO:0007669"/>
    <property type="project" value="InterPro"/>
</dbReference>
<dbReference type="EMBL" id="VJON01000016">
    <property type="protein sequence ID" value="TSE34611.1"/>
    <property type="molecule type" value="Genomic_DNA"/>
</dbReference>
<dbReference type="Gene3D" id="1.10.1660.10">
    <property type="match status" value="1"/>
</dbReference>
<dbReference type="Gene3D" id="3.40.50.2300">
    <property type="match status" value="1"/>
</dbReference>
<keyword evidence="4" id="KW-0378">Hydrolase</keyword>
<feature type="domain" description="Response regulatory" evidence="3">
    <location>
        <begin position="89"/>
        <end position="207"/>
    </location>
</feature>
<dbReference type="InterPro" id="IPR010093">
    <property type="entry name" value="SinI_DNA-bd"/>
</dbReference>
<dbReference type="AlphaFoldDB" id="A0A554XFJ8"/>
<proteinExistence type="predicted"/>
<dbReference type="SUPFAM" id="SSF52172">
    <property type="entry name" value="CheY-like"/>
    <property type="match status" value="1"/>
</dbReference>
<dbReference type="Proteomes" id="UP000318294">
    <property type="component" value="Unassembled WGS sequence"/>
</dbReference>
<dbReference type="InterPro" id="IPR011006">
    <property type="entry name" value="CheY-like_superfamily"/>
</dbReference>
<dbReference type="InterPro" id="IPR041657">
    <property type="entry name" value="HTH_17"/>
</dbReference>
<feature type="region of interest" description="Disordered" evidence="2">
    <location>
        <begin position="214"/>
        <end position="242"/>
    </location>
</feature>
<gene>
    <name evidence="4" type="primary">cheB_2</name>
    <name evidence="4" type="ORF">Tchar_01248</name>
</gene>
<accession>A0A554XFJ8</accession>
<dbReference type="Pfam" id="PF12728">
    <property type="entry name" value="HTH_17"/>
    <property type="match status" value="1"/>
</dbReference>
<comment type="caution">
    <text evidence="4">The sequence shown here is derived from an EMBL/GenBank/DDBJ whole genome shotgun (WGS) entry which is preliminary data.</text>
</comment>
<dbReference type="NCBIfam" id="TIGR01764">
    <property type="entry name" value="excise"/>
    <property type="match status" value="1"/>
</dbReference>
<feature type="modified residue" description="4-aspartylphosphate" evidence="1">
    <location>
        <position position="140"/>
    </location>
</feature>
<dbReference type="OrthoDB" id="5416564at2"/>
<dbReference type="SUPFAM" id="SSF46955">
    <property type="entry name" value="Putative DNA-binding domain"/>
    <property type="match status" value="1"/>
</dbReference>
<protein>
    <submittedName>
        <fullName evidence="4">Chemotaxis response regulator protein-glutamate methylesterase</fullName>
        <ecNumber evidence="4">3.1.1.61</ecNumber>
    </submittedName>
</protein>
<name>A0A554XFJ8_9BURK</name>
<evidence type="ECO:0000256" key="1">
    <source>
        <dbReference type="PROSITE-ProRule" id="PRU00169"/>
    </source>
</evidence>
<dbReference type="GO" id="GO:0008984">
    <property type="term" value="F:protein-glutamate methylesterase activity"/>
    <property type="evidence" value="ECO:0007669"/>
    <property type="project" value="UniProtKB-EC"/>
</dbReference>
<evidence type="ECO:0000256" key="2">
    <source>
        <dbReference type="SAM" id="MobiDB-lite"/>
    </source>
</evidence>
<dbReference type="GO" id="GO:0000160">
    <property type="term" value="P:phosphorelay signal transduction system"/>
    <property type="evidence" value="ECO:0007669"/>
    <property type="project" value="InterPro"/>
</dbReference>
<dbReference type="SMART" id="SM00448">
    <property type="entry name" value="REC"/>
    <property type="match status" value="1"/>
</dbReference>
<dbReference type="PROSITE" id="PS50110">
    <property type="entry name" value="RESPONSE_REGULATORY"/>
    <property type="match status" value="1"/>
</dbReference>
<sequence>MSNPLTPSSDAYYTTLEVARMLGMAVRSVQLMVDRGELQAWKTPGGHRRITAESLQRWLAHSRAGLVPPAAQRVARPRRSSARSPRPPRILLIEDSSHFQHLVQLLVRQRFPRAELHVAPDGITGLVSFGQLQPDLLIVDILLPGIDGASMLLGLRRHELCGSCGLIVVTALDEQARRDCAHALQGVPVVHKSELVRALPPLIAAALAERGFEGAPVPDGAQPSQDDQSPGSNHSSAAVINT</sequence>
<evidence type="ECO:0000259" key="3">
    <source>
        <dbReference type="PROSITE" id="PS50110"/>
    </source>
</evidence>
<dbReference type="Pfam" id="PF00072">
    <property type="entry name" value="Response_reg"/>
    <property type="match status" value="1"/>
</dbReference>
<dbReference type="InterPro" id="IPR009061">
    <property type="entry name" value="DNA-bd_dom_put_sf"/>
</dbReference>
<evidence type="ECO:0000313" key="4">
    <source>
        <dbReference type="EMBL" id="TSE34611.1"/>
    </source>
</evidence>
<evidence type="ECO:0000313" key="5">
    <source>
        <dbReference type="Proteomes" id="UP000318294"/>
    </source>
</evidence>
<keyword evidence="5" id="KW-1185">Reference proteome</keyword>
<dbReference type="CDD" id="cd00156">
    <property type="entry name" value="REC"/>
    <property type="match status" value="1"/>
</dbReference>
<dbReference type="RefSeq" id="WP_144328249.1">
    <property type="nucleotide sequence ID" value="NZ_VJON01000016.1"/>
</dbReference>
<keyword evidence="1" id="KW-0597">Phosphoprotein</keyword>
<reference evidence="4 5" key="1">
    <citation type="submission" date="2019-07" db="EMBL/GenBank/DDBJ databases">
        <title>Tepidimonas charontis SPSP-6 draft genome.</title>
        <authorList>
            <person name="Da Costa M.S."/>
            <person name="Froufe H.J.C."/>
            <person name="Egas C."/>
            <person name="Albuquerque L."/>
        </authorList>
    </citation>
    <scope>NUCLEOTIDE SEQUENCE [LARGE SCALE GENOMIC DNA]</scope>
    <source>
        <strain evidence="4 5">SPSP-6</strain>
    </source>
</reference>
<dbReference type="InterPro" id="IPR001789">
    <property type="entry name" value="Sig_transdc_resp-reg_receiver"/>
</dbReference>
<feature type="compositionally biased region" description="Polar residues" evidence="2">
    <location>
        <begin position="222"/>
        <end position="242"/>
    </location>
</feature>